<feature type="non-terminal residue" evidence="1">
    <location>
        <position position="32"/>
    </location>
</feature>
<organism evidence="1">
    <name type="scientific">marine sediment metagenome</name>
    <dbReference type="NCBI Taxonomy" id="412755"/>
    <lineage>
        <taxon>unclassified sequences</taxon>
        <taxon>metagenomes</taxon>
        <taxon>ecological metagenomes</taxon>
    </lineage>
</organism>
<protein>
    <submittedName>
        <fullName evidence="1">Uncharacterized protein</fullName>
    </submittedName>
</protein>
<reference evidence="1" key="1">
    <citation type="journal article" date="2014" name="Front. Microbiol.">
        <title>High frequency of phylogenetically diverse reductive dehalogenase-homologous genes in deep subseafloor sedimentary metagenomes.</title>
        <authorList>
            <person name="Kawai M."/>
            <person name="Futagami T."/>
            <person name="Toyoda A."/>
            <person name="Takaki Y."/>
            <person name="Nishi S."/>
            <person name="Hori S."/>
            <person name="Arai W."/>
            <person name="Tsubouchi T."/>
            <person name="Morono Y."/>
            <person name="Uchiyama I."/>
            <person name="Ito T."/>
            <person name="Fujiyama A."/>
            <person name="Inagaki F."/>
            <person name="Takami H."/>
        </authorList>
    </citation>
    <scope>NUCLEOTIDE SEQUENCE</scope>
    <source>
        <strain evidence="1">Expedition CK06-06</strain>
    </source>
</reference>
<dbReference type="AlphaFoldDB" id="X1GX73"/>
<evidence type="ECO:0000313" key="1">
    <source>
        <dbReference type="EMBL" id="GAH46229.1"/>
    </source>
</evidence>
<sequence>MSLDDLRKMIEEHKDYVLNINYPEQEILKMLT</sequence>
<gene>
    <name evidence="1" type="ORF">S03H2_19611</name>
</gene>
<name>X1GX73_9ZZZZ</name>
<proteinExistence type="predicted"/>
<dbReference type="EMBL" id="BARU01010256">
    <property type="protein sequence ID" value="GAH46229.1"/>
    <property type="molecule type" value="Genomic_DNA"/>
</dbReference>
<comment type="caution">
    <text evidence="1">The sequence shown here is derived from an EMBL/GenBank/DDBJ whole genome shotgun (WGS) entry which is preliminary data.</text>
</comment>
<accession>X1GX73</accession>